<comment type="caution">
    <text evidence="9">The sequence shown here is derived from an EMBL/GenBank/DDBJ whole genome shotgun (WGS) entry which is preliminary data.</text>
</comment>
<evidence type="ECO:0000256" key="2">
    <source>
        <dbReference type="ARBA" id="ARBA00007441"/>
    </source>
</evidence>
<dbReference type="AlphaFoldDB" id="A0A553JYH7"/>
<evidence type="ECO:0000256" key="4">
    <source>
        <dbReference type="ARBA" id="ARBA00022576"/>
    </source>
</evidence>
<dbReference type="GO" id="GO:0042802">
    <property type="term" value="F:identical protein binding"/>
    <property type="evidence" value="ECO:0007669"/>
    <property type="project" value="TreeGrafter"/>
</dbReference>
<evidence type="ECO:0000256" key="5">
    <source>
        <dbReference type="ARBA" id="ARBA00022679"/>
    </source>
</evidence>
<dbReference type="GO" id="GO:0033585">
    <property type="term" value="P:L-phenylalanine biosynthetic process from chorismate via phenylpyruvate"/>
    <property type="evidence" value="ECO:0007669"/>
    <property type="project" value="TreeGrafter"/>
</dbReference>
<evidence type="ECO:0000313" key="10">
    <source>
        <dbReference type="Proteomes" id="UP000317638"/>
    </source>
</evidence>
<dbReference type="EMBL" id="VKKG01000005">
    <property type="protein sequence ID" value="TRY17500.1"/>
    <property type="molecule type" value="Genomic_DNA"/>
</dbReference>
<sequence length="397" mass="42958">MPILDRVELAPADPILGLTEAFKADDRTNKVNLGVGVYLGEDGKLPLMDAVRIAEERLAGQARPHGYLGIDGLPSYNQATRALVFGAESEAVASGRITTVQTLGGTGALKVAADFLRTIDADAKVLISSPSWENHRALFTRAGFTVEEYRYYAPEARGIDFDGMLEDLEAAAAGTIVVLHACCHNPTGYDLAPEQWDQVIRTISERGLVALVDMAYQGFGFGIEEDGAVIGKFVDAGLEFFVTTSFSKSFSLYGERIGALHVVSPDADTARKVLSQVKICIRTNYSNPATQGAALVDIILGDAELRANWEAELGGMRERIKSLRSRLVQGLQEHGVDDMGFIREQLGMFSYSGLTKDQMVALRNEHAVYGTDKGRMCVAALNSNNVDHVARAIAAVR</sequence>
<dbReference type="SUPFAM" id="SSF53383">
    <property type="entry name" value="PLP-dependent transferases"/>
    <property type="match status" value="1"/>
</dbReference>
<dbReference type="OrthoDB" id="9766445at2"/>
<protein>
    <recommendedName>
        <fullName evidence="7">Aminotransferase</fullName>
        <ecNumber evidence="7">2.6.1.-</ecNumber>
    </recommendedName>
</protein>
<evidence type="ECO:0000256" key="7">
    <source>
        <dbReference type="RuleBase" id="RU000481"/>
    </source>
</evidence>
<keyword evidence="10" id="KW-1185">Reference proteome</keyword>
<evidence type="ECO:0000256" key="3">
    <source>
        <dbReference type="ARBA" id="ARBA00011738"/>
    </source>
</evidence>
<dbReference type="Proteomes" id="UP000317638">
    <property type="component" value="Unassembled WGS sequence"/>
</dbReference>
<dbReference type="InterPro" id="IPR015422">
    <property type="entry name" value="PyrdxlP-dep_Trfase_small"/>
</dbReference>
<name>A0A553JYH7_9ACTN</name>
<dbReference type="GO" id="GO:0004838">
    <property type="term" value="F:L-tyrosine-2-oxoglutarate transaminase activity"/>
    <property type="evidence" value="ECO:0007669"/>
    <property type="project" value="TreeGrafter"/>
</dbReference>
<dbReference type="CDD" id="cd00609">
    <property type="entry name" value="AAT_like"/>
    <property type="match status" value="1"/>
</dbReference>
<dbReference type="InterPro" id="IPR004839">
    <property type="entry name" value="Aminotransferase_I/II_large"/>
</dbReference>
<evidence type="ECO:0000259" key="8">
    <source>
        <dbReference type="Pfam" id="PF00155"/>
    </source>
</evidence>
<dbReference type="Gene3D" id="3.40.640.10">
    <property type="entry name" value="Type I PLP-dependent aspartate aminotransferase-like (Major domain)"/>
    <property type="match status" value="1"/>
</dbReference>
<evidence type="ECO:0000313" key="9">
    <source>
        <dbReference type="EMBL" id="TRY17500.1"/>
    </source>
</evidence>
<organism evidence="9 10">
    <name type="scientific">Tessaracoccus rhinocerotis</name>
    <dbReference type="NCBI Taxonomy" id="1689449"/>
    <lineage>
        <taxon>Bacteria</taxon>
        <taxon>Bacillati</taxon>
        <taxon>Actinomycetota</taxon>
        <taxon>Actinomycetes</taxon>
        <taxon>Propionibacteriales</taxon>
        <taxon>Propionibacteriaceae</taxon>
        <taxon>Tessaracoccus</taxon>
    </lineage>
</organism>
<dbReference type="FunFam" id="3.40.640.10:FF:000066">
    <property type="entry name" value="Aspartate aminotransferase"/>
    <property type="match status" value="1"/>
</dbReference>
<dbReference type="PANTHER" id="PTHR11879:SF37">
    <property type="entry name" value="AROMATIC-AMINO-ACID AMINOTRANSFERASE"/>
    <property type="match status" value="1"/>
</dbReference>
<comment type="similarity">
    <text evidence="2 7">Belongs to the class-I pyridoxal-phosphate-dependent aminotransferase family.</text>
</comment>
<dbReference type="PROSITE" id="PS00105">
    <property type="entry name" value="AA_TRANSFER_CLASS_1"/>
    <property type="match status" value="1"/>
</dbReference>
<dbReference type="InterPro" id="IPR000796">
    <property type="entry name" value="Asp_trans"/>
</dbReference>
<dbReference type="InterPro" id="IPR015424">
    <property type="entry name" value="PyrdxlP-dep_Trfase"/>
</dbReference>
<proteinExistence type="inferred from homology"/>
<dbReference type="InterPro" id="IPR015421">
    <property type="entry name" value="PyrdxlP-dep_Trfase_major"/>
</dbReference>
<feature type="domain" description="Aminotransferase class I/classII large" evidence="8">
    <location>
        <begin position="29"/>
        <end position="393"/>
    </location>
</feature>
<keyword evidence="4 7" id="KW-0032">Aminotransferase</keyword>
<dbReference type="GO" id="GO:0005829">
    <property type="term" value="C:cytosol"/>
    <property type="evidence" value="ECO:0007669"/>
    <property type="project" value="TreeGrafter"/>
</dbReference>
<dbReference type="InterPro" id="IPR004838">
    <property type="entry name" value="NHTrfase_class1_PyrdxlP-BS"/>
</dbReference>
<keyword evidence="6" id="KW-0663">Pyridoxal phosphate</keyword>
<gene>
    <name evidence="9" type="ORF">FOJ82_13330</name>
</gene>
<dbReference type="Gene3D" id="3.90.1150.10">
    <property type="entry name" value="Aspartate Aminotransferase, domain 1"/>
    <property type="match status" value="1"/>
</dbReference>
<dbReference type="EC" id="2.6.1.-" evidence="7"/>
<comment type="cofactor">
    <cofactor evidence="1 7">
        <name>pyridoxal 5'-phosphate</name>
        <dbReference type="ChEBI" id="CHEBI:597326"/>
    </cofactor>
</comment>
<dbReference type="RefSeq" id="WP_143938964.1">
    <property type="nucleotide sequence ID" value="NZ_VKKG01000005.1"/>
</dbReference>
<dbReference type="NCBIfam" id="NF006719">
    <property type="entry name" value="PRK09257.1"/>
    <property type="match status" value="1"/>
</dbReference>
<comment type="subunit">
    <text evidence="3">Homodimer.</text>
</comment>
<dbReference type="PANTHER" id="PTHR11879">
    <property type="entry name" value="ASPARTATE AMINOTRANSFERASE"/>
    <property type="match status" value="1"/>
</dbReference>
<dbReference type="GO" id="GO:0030170">
    <property type="term" value="F:pyridoxal phosphate binding"/>
    <property type="evidence" value="ECO:0007669"/>
    <property type="project" value="InterPro"/>
</dbReference>
<reference evidence="9 10" key="1">
    <citation type="submission" date="2019-07" db="EMBL/GenBank/DDBJ databases">
        <authorList>
            <person name="Zhou L.-Y."/>
        </authorList>
    </citation>
    <scope>NUCLEOTIDE SEQUENCE [LARGE SCALE GENOMIC DNA]</scope>
    <source>
        <strain evidence="9 10">YIM 101269</strain>
    </source>
</reference>
<evidence type="ECO:0000256" key="1">
    <source>
        <dbReference type="ARBA" id="ARBA00001933"/>
    </source>
</evidence>
<dbReference type="PRINTS" id="PR00799">
    <property type="entry name" value="TRANSAMINASE"/>
</dbReference>
<keyword evidence="5 7" id="KW-0808">Transferase</keyword>
<accession>A0A553JYH7</accession>
<dbReference type="Pfam" id="PF00155">
    <property type="entry name" value="Aminotran_1_2"/>
    <property type="match status" value="1"/>
</dbReference>
<evidence type="ECO:0000256" key="6">
    <source>
        <dbReference type="ARBA" id="ARBA00022898"/>
    </source>
</evidence>